<keyword evidence="2 6" id="KW-0808">Transferase</keyword>
<dbReference type="NCBIfam" id="TIGR00675">
    <property type="entry name" value="dcm"/>
    <property type="match status" value="1"/>
</dbReference>
<proteinExistence type="inferred from homology"/>
<feature type="active site" evidence="6">
    <location>
        <position position="75"/>
    </location>
</feature>
<evidence type="ECO:0000256" key="6">
    <source>
        <dbReference type="PROSITE-ProRule" id="PRU01016"/>
    </source>
</evidence>
<dbReference type="GO" id="GO:0003677">
    <property type="term" value="F:DNA binding"/>
    <property type="evidence" value="ECO:0007669"/>
    <property type="project" value="TreeGrafter"/>
</dbReference>
<comment type="caution">
    <text evidence="9">The sequence shown here is derived from an EMBL/GenBank/DDBJ whole genome shotgun (WGS) entry which is preliminary data.</text>
</comment>
<dbReference type="GO" id="GO:0032259">
    <property type="term" value="P:methylation"/>
    <property type="evidence" value="ECO:0007669"/>
    <property type="project" value="UniProtKB-KW"/>
</dbReference>
<protein>
    <recommendedName>
        <fullName evidence="8">Cytosine-specific methyltransferase</fullName>
        <ecNumber evidence="8">2.1.1.37</ecNumber>
    </recommendedName>
</protein>
<organism evidence="9 10">
    <name type="scientific">Aureimonas ureilytica</name>
    <dbReference type="NCBI Taxonomy" id="401562"/>
    <lineage>
        <taxon>Bacteria</taxon>
        <taxon>Pseudomonadati</taxon>
        <taxon>Pseudomonadota</taxon>
        <taxon>Alphaproteobacteria</taxon>
        <taxon>Hyphomicrobiales</taxon>
        <taxon>Aurantimonadaceae</taxon>
        <taxon>Aureimonas</taxon>
    </lineage>
</organism>
<gene>
    <name evidence="9" type="ORF">NS226_04070</name>
</gene>
<dbReference type="Gene3D" id="3.40.50.150">
    <property type="entry name" value="Vaccinia Virus protein VP39"/>
    <property type="match status" value="1"/>
</dbReference>
<dbReference type="Proteomes" id="UP000078272">
    <property type="component" value="Unassembled WGS sequence"/>
</dbReference>
<dbReference type="InterPro" id="IPR029063">
    <property type="entry name" value="SAM-dependent_MTases_sf"/>
</dbReference>
<dbReference type="PROSITE" id="PS51679">
    <property type="entry name" value="SAM_MT_C5"/>
    <property type="match status" value="1"/>
</dbReference>
<dbReference type="Pfam" id="PF00145">
    <property type="entry name" value="DNA_methylase"/>
    <property type="match status" value="1"/>
</dbReference>
<dbReference type="EMBL" id="LDPZ01000006">
    <property type="protein sequence ID" value="KTQ97873.1"/>
    <property type="molecule type" value="Genomic_DNA"/>
</dbReference>
<accession>A0A175RDK4</accession>
<dbReference type="EC" id="2.1.1.37" evidence="8"/>
<dbReference type="GO" id="GO:0009307">
    <property type="term" value="P:DNA restriction-modification system"/>
    <property type="evidence" value="ECO:0007669"/>
    <property type="project" value="UniProtKB-KW"/>
</dbReference>
<dbReference type="GO" id="GO:0044027">
    <property type="term" value="P:negative regulation of gene expression via chromosomal CpG island methylation"/>
    <property type="evidence" value="ECO:0007669"/>
    <property type="project" value="TreeGrafter"/>
</dbReference>
<dbReference type="GO" id="GO:0003886">
    <property type="term" value="F:DNA (cytosine-5-)-methyltransferase activity"/>
    <property type="evidence" value="ECO:0007669"/>
    <property type="project" value="UniProtKB-EC"/>
</dbReference>
<sequence>MRTVELFCGAGGLSLGLGRAGCEVIRALDVWPEAVAVYRANLGEAAEVADLSDLMAVAPAVAAMRPELIAGGPPCQDFSAAGARVEGARASLMVAYAMIVVVARPRWLLLENVPQAKGSAAWGMARELLARAGYGLTETVLNASMYGVGQSRRRLIVVGRLGEADGFLASAIREAASARATTIRDVLGGEVAEVVHAHPRVPGKRRLWSTDGPAPTIRESSRRPLPAGAVLIDSDAALLRAGAVYVRPFGGGRGVRSVDEPCPAIVRTSAEPPGPRYLSAPHPGDAAPAAEVPCLTREQASRLQGFPAGWDWSPAGRLRDIDQMIANAVPSALGEAIGRAILARDRGESVPAVEPGFSAWLRSCGVVGQVLRNRRAQLGRARRLLGGRILADLAAEIAALEAAEGFAALSTGVRSDLRAALRLHAEWRALPPPESRRARRADVVLAEEVADVRRAA</sequence>
<dbReference type="OrthoDB" id="9813719at2"/>
<dbReference type="SUPFAM" id="SSF53335">
    <property type="entry name" value="S-adenosyl-L-methionine-dependent methyltransferases"/>
    <property type="match status" value="1"/>
</dbReference>
<dbReference type="RefSeq" id="WP_058633926.1">
    <property type="nucleotide sequence ID" value="NZ_LDPZ01000006.1"/>
</dbReference>
<evidence type="ECO:0000256" key="1">
    <source>
        <dbReference type="ARBA" id="ARBA00022603"/>
    </source>
</evidence>
<evidence type="ECO:0000256" key="2">
    <source>
        <dbReference type="ARBA" id="ARBA00022679"/>
    </source>
</evidence>
<dbReference type="PROSITE" id="PS00094">
    <property type="entry name" value="C5_MTASE_1"/>
    <property type="match status" value="1"/>
</dbReference>
<keyword evidence="1 6" id="KW-0489">Methyltransferase</keyword>
<reference evidence="9 10" key="1">
    <citation type="journal article" date="2016" name="Front. Microbiol.">
        <title>Genomic Resource of Rice Seed Associated Bacteria.</title>
        <authorList>
            <person name="Midha S."/>
            <person name="Bansal K."/>
            <person name="Sharma S."/>
            <person name="Kumar N."/>
            <person name="Patil P.P."/>
            <person name="Chaudhry V."/>
            <person name="Patil P.B."/>
        </authorList>
    </citation>
    <scope>NUCLEOTIDE SEQUENCE [LARGE SCALE GENOMIC DNA]</scope>
    <source>
        <strain evidence="9 10">NS226</strain>
    </source>
</reference>
<keyword evidence="4" id="KW-0680">Restriction system</keyword>
<name>A0A175RDK4_9HYPH</name>
<comment type="similarity">
    <text evidence="6 7">Belongs to the class I-like SAM-binding methyltransferase superfamily. C5-methyltransferase family.</text>
</comment>
<comment type="catalytic activity">
    <reaction evidence="5 8">
        <text>a 2'-deoxycytidine in DNA + S-adenosyl-L-methionine = a 5-methyl-2'-deoxycytidine in DNA + S-adenosyl-L-homocysteine + H(+)</text>
        <dbReference type="Rhea" id="RHEA:13681"/>
        <dbReference type="Rhea" id="RHEA-COMP:11369"/>
        <dbReference type="Rhea" id="RHEA-COMP:11370"/>
        <dbReference type="ChEBI" id="CHEBI:15378"/>
        <dbReference type="ChEBI" id="CHEBI:57856"/>
        <dbReference type="ChEBI" id="CHEBI:59789"/>
        <dbReference type="ChEBI" id="CHEBI:85452"/>
        <dbReference type="ChEBI" id="CHEBI:85454"/>
        <dbReference type="EC" id="2.1.1.37"/>
    </reaction>
</comment>
<evidence type="ECO:0000256" key="3">
    <source>
        <dbReference type="ARBA" id="ARBA00022691"/>
    </source>
</evidence>
<evidence type="ECO:0000256" key="7">
    <source>
        <dbReference type="RuleBase" id="RU000416"/>
    </source>
</evidence>
<dbReference type="InterPro" id="IPR018117">
    <property type="entry name" value="C5_DNA_meth_AS"/>
</dbReference>
<dbReference type="Gene3D" id="3.90.120.10">
    <property type="entry name" value="DNA Methylase, subunit A, domain 2"/>
    <property type="match status" value="1"/>
</dbReference>
<evidence type="ECO:0000256" key="4">
    <source>
        <dbReference type="ARBA" id="ARBA00022747"/>
    </source>
</evidence>
<dbReference type="InterPro" id="IPR001525">
    <property type="entry name" value="C5_MeTfrase"/>
</dbReference>
<evidence type="ECO:0000256" key="8">
    <source>
        <dbReference type="RuleBase" id="RU000417"/>
    </source>
</evidence>
<dbReference type="PATRIC" id="fig|401562.3.peg.4339"/>
<dbReference type="InterPro" id="IPR050390">
    <property type="entry name" value="C5-Methyltransferase"/>
</dbReference>
<keyword evidence="3 6" id="KW-0949">S-adenosyl-L-methionine</keyword>
<evidence type="ECO:0000313" key="9">
    <source>
        <dbReference type="EMBL" id="KTQ97873.1"/>
    </source>
</evidence>
<dbReference type="PANTHER" id="PTHR10629:SF52">
    <property type="entry name" value="DNA (CYTOSINE-5)-METHYLTRANSFERASE 1"/>
    <property type="match status" value="1"/>
</dbReference>
<dbReference type="PANTHER" id="PTHR10629">
    <property type="entry name" value="CYTOSINE-SPECIFIC METHYLTRANSFERASE"/>
    <property type="match status" value="1"/>
</dbReference>
<evidence type="ECO:0000313" key="10">
    <source>
        <dbReference type="Proteomes" id="UP000078272"/>
    </source>
</evidence>
<evidence type="ECO:0000256" key="5">
    <source>
        <dbReference type="ARBA" id="ARBA00047422"/>
    </source>
</evidence>
<dbReference type="PRINTS" id="PR00105">
    <property type="entry name" value="C5METTRFRASE"/>
</dbReference>
<dbReference type="AlphaFoldDB" id="A0A175RDK4"/>